<organism evidence="2 3">
    <name type="scientific">Metallosphaera tengchongensis</name>
    <dbReference type="NCBI Taxonomy" id="1532350"/>
    <lineage>
        <taxon>Archaea</taxon>
        <taxon>Thermoproteota</taxon>
        <taxon>Thermoprotei</taxon>
        <taxon>Sulfolobales</taxon>
        <taxon>Sulfolobaceae</taxon>
        <taxon>Metallosphaera</taxon>
    </lineage>
</organism>
<evidence type="ECO:0000313" key="3">
    <source>
        <dbReference type="Proteomes" id="UP000509301"/>
    </source>
</evidence>
<dbReference type="OrthoDB" id="18771at2157"/>
<sequence>MGRSYFLDKDGIIDKNGDIYFTISNVNGPGFVYAYRKYVFTGNGLWKGYERVLRNYGVHNLVKSQQKFMFDPCQNVDFPTIMTSDIRKHLLPEQAFRHLLTNERKSFLTDYLLGLLEPVTNSRLGVTGSLLLGIEHKNSDIDILVYGCKRAEDFLTEFRGGEPDKDWLRETSINYSLEEDLVKDLYDSRIRGIFKGIKYSVHFVDETPRRYCMDVCTQKGDIRLQGEIEGECQALFYPARAKFNSHEEYELISWEGIFSSSMYGRRKAEVRGIELACSGKRVIIIGDRNVQGYIKVLH</sequence>
<dbReference type="AlphaFoldDB" id="A0A6N0NV00"/>
<proteinExistence type="predicted"/>
<reference evidence="2 3" key="1">
    <citation type="submission" date="2020-02" db="EMBL/GenBank/DDBJ databases">
        <title>Comparative genome analysis reveals the metabolism and evolution of the thermophilic archaeal genus Metallosphaera.</title>
        <authorList>
            <person name="Jiang C."/>
        </authorList>
    </citation>
    <scope>NUCLEOTIDE SEQUENCE [LARGE SCALE GENOMIC DNA]</scope>
    <source>
        <strain evidence="2 3">Ric-A</strain>
    </source>
</reference>
<dbReference type="GeneID" id="55641503"/>
<evidence type="ECO:0000313" key="2">
    <source>
        <dbReference type="EMBL" id="QKR00005.1"/>
    </source>
</evidence>
<gene>
    <name evidence="2" type="ORF">GWK48_06095</name>
</gene>
<keyword evidence="3" id="KW-1185">Reference proteome</keyword>
<name>A0A6N0NV00_9CREN</name>
<dbReference type="KEGG" id="mten:GWK48_06095"/>
<accession>A0A6N0NV00</accession>
<dbReference type="EMBL" id="CP049074">
    <property type="protein sequence ID" value="QKR00005.1"/>
    <property type="molecule type" value="Genomic_DNA"/>
</dbReference>
<dbReference type="InterPro" id="IPR043519">
    <property type="entry name" value="NT_sf"/>
</dbReference>
<evidence type="ECO:0000259" key="1">
    <source>
        <dbReference type="Pfam" id="PF01909"/>
    </source>
</evidence>
<dbReference type="Pfam" id="PF01909">
    <property type="entry name" value="NTP_transf_2"/>
    <property type="match status" value="1"/>
</dbReference>
<dbReference type="Proteomes" id="UP000509301">
    <property type="component" value="Chromosome"/>
</dbReference>
<dbReference type="GO" id="GO:0016779">
    <property type="term" value="F:nucleotidyltransferase activity"/>
    <property type="evidence" value="ECO:0007669"/>
    <property type="project" value="InterPro"/>
</dbReference>
<dbReference type="RefSeq" id="WP_174630561.1">
    <property type="nucleotide sequence ID" value="NZ_CP049074.1"/>
</dbReference>
<dbReference type="SUPFAM" id="SSF81301">
    <property type="entry name" value="Nucleotidyltransferase"/>
    <property type="match status" value="1"/>
</dbReference>
<feature type="domain" description="Polymerase nucleotidyl transferase" evidence="1">
    <location>
        <begin position="121"/>
        <end position="183"/>
    </location>
</feature>
<dbReference type="InterPro" id="IPR002934">
    <property type="entry name" value="Polymerase_NTP_transf_dom"/>
</dbReference>
<protein>
    <recommendedName>
        <fullName evidence="1">Polymerase nucleotidyl transferase domain-containing protein</fullName>
    </recommendedName>
</protein>